<protein>
    <submittedName>
        <fullName evidence="1">SpaA isopeptide-forming pilin-related protein</fullName>
    </submittedName>
</protein>
<organism evidence="1 2">
    <name type="scientific">Meishania litoralis</name>
    <dbReference type="NCBI Taxonomy" id="3434685"/>
    <lineage>
        <taxon>Bacteria</taxon>
        <taxon>Pseudomonadati</taxon>
        <taxon>Bacteroidota</taxon>
        <taxon>Flavobacteriia</taxon>
        <taxon>Flavobacteriales</taxon>
        <taxon>Flavobacteriaceae</taxon>
        <taxon>Meishania</taxon>
    </lineage>
</organism>
<sequence length="1561" mass="165389">MRKITFLCALLLTFITAFAQTTLSAGDIAFLGINTDGETDTDDSFAFILLKDVDAATQIIFTDRGWSDVTGFSSFAGDGEFTWTSGVARTAGDVIVLDFSNLSPPAASFTVLGDQLFAIQGSIASPTFIAGLHFNVVSGVTDDANWDGDATSNTTSALPDVLTTGDTAIRLTGPGGIEQDNFQFSCGIAGCPLSGTPEEIRATVHNIANWVSDNENVYPGTVDVNFAITTGDLVDIFATKLQDDGIGGVSFANDPRLPGWEFTLYDESGNELADGITDANGVVSFGAFPVGTYTICETPQPGWTNILGGGDTDPEGMSRPCTQFTVDNTVSNRSVNFWNYEVDLVDIFATKLQDDGIGGVSFANDPRLPGWEFTLYDESGNELADGITDANGVVSFGAFPVGTYTICETPQPGWTNILGGGDTDPEGMSRPCTQFTVDNTVSNRSVNFWNFDTNEVDLELEMSVDNATPNVGDPVTFTVVVTNQGPSTATGVVVTDQLPSGYTYTGFTTSQGTYNSGTGQWTLGSLVAVQSETLTVSATVNASGDYLNLAEVTAQNETDVDSTPGNGVDTNGDGNVIDDPGDEDDGDAATIDVIIPCEVSIDTQPQDVEVCEFEPYSFSVGATGNGTLTYRWESSTSGGQFWTNLDNQTESIINAPQGAFVNADGWLYRVIITSDNGTSNDPTDDCSVTSEAATLTVNPAPMVEITGNDSYCHDGNGVTLDAGAGFASYLWSPGGQTTRTITALEGSYSVTVSNELGCEATSEAFIVTNNEPLTCSIEQDRLATNHLTLDGVATVYPKGGAAEYTYLWDNGENTQTATTLTYGMHTVTVTDSNGCETTCQIDIAKELYCWTNLIQNVSIRGGSDGVASVKGNGGYRPYSFKWQDGSTEEVNKSLSAGTHYVTITDATGATSQCSVTISEPGEGSCNDFICSVEQEELATNHLTEDGVATVNLEGGSGPFTFLWDNGEITQTATTLTYGLHSVTVTDINGCEAVGQIDIAKELYCWINLYGNVTVRGGNDGSAKVQGNGGYRPYTYQWEDGTTEQLNTKLKAGTHYVTITDAIGLTSRCSITITEPNGEVCDGIDNDGDGDIDEGFDQDGDGTADCYDNCDDTIDTDGDGTPDCSDQCDDSIDSDGDGTPDCTDDCDDTIDTDGDGTPDCSDQCDDSIDSDGDGTPDCTDDCDDTIDTDGDGTPDCSDQCDDSIDSDGDGTPDCTDDCDDRIDTDGDGTPDCSDQCDDSIDSDGDGTPDCTDDCDDSMDTDQDGVPDCIDVCPGSDDTLDADGDGIPDGCDIEVCDGVDNDGDGEIDEDLNCNPGSIDKCETAFARSSDENVRTCFLDIPNISGNRWGWTNEIPSIDGIYQMDLYAAAGQCDIGKGALVGTVEVTFSNGSVNVTVSTLNDYKMTEAQLYVGSNSIPVKQNNGNLTVAPGDYPYSDTVSGDFITYTWQNLNAGDMDSFHVILHAEVCPMDDVQKYRTPALELSGYPIPFKNDITLVVKSPNDVTGELSIYDGIGQRVRTFGKYDLKKGVNEINLTTDKLPAGMYYIYVSTGNGNQILKVINKP</sequence>
<comment type="caution">
    <text evidence="1">The sequence shown here is derived from an EMBL/GenBank/DDBJ whole genome shotgun (WGS) entry which is preliminary data.</text>
</comment>
<name>A0ACC7LLN4_9FLAO</name>
<proteinExistence type="predicted"/>
<gene>
    <name evidence="1" type="ORF">ACEZ3G_13520</name>
</gene>
<reference evidence="1" key="1">
    <citation type="submission" date="2024-09" db="EMBL/GenBank/DDBJ databases">
        <authorList>
            <person name="Liu J."/>
        </authorList>
    </citation>
    <scope>NUCLEOTIDE SEQUENCE</scope>
    <source>
        <strain evidence="1">NBU2967</strain>
    </source>
</reference>
<keyword evidence="2" id="KW-1185">Reference proteome</keyword>
<dbReference type="EMBL" id="JBHFPV010000002">
    <property type="protein sequence ID" value="MFH6604504.1"/>
    <property type="molecule type" value="Genomic_DNA"/>
</dbReference>
<accession>A0ACC7LLN4</accession>
<evidence type="ECO:0000313" key="1">
    <source>
        <dbReference type="EMBL" id="MFH6604504.1"/>
    </source>
</evidence>
<dbReference type="Proteomes" id="UP001595191">
    <property type="component" value="Unassembled WGS sequence"/>
</dbReference>
<evidence type="ECO:0000313" key="2">
    <source>
        <dbReference type="Proteomes" id="UP001595191"/>
    </source>
</evidence>